<keyword evidence="5" id="KW-1185">Reference proteome</keyword>
<name>A0ABS7XX42_9FLAO</name>
<dbReference type="SUPFAM" id="SSF55729">
    <property type="entry name" value="Acyl-CoA N-acyltransferases (Nat)"/>
    <property type="match status" value="2"/>
</dbReference>
<accession>A0ABS7XX42</accession>
<dbReference type="InterPro" id="IPR016181">
    <property type="entry name" value="Acyl_CoA_acyltransferase"/>
</dbReference>
<dbReference type="Pfam" id="PF13673">
    <property type="entry name" value="Acetyltransf_10"/>
    <property type="match status" value="1"/>
</dbReference>
<comment type="caution">
    <text evidence="4">The sequence shown here is derived from an EMBL/GenBank/DDBJ whole genome shotgun (WGS) entry which is preliminary data.</text>
</comment>
<evidence type="ECO:0000259" key="3">
    <source>
        <dbReference type="PROSITE" id="PS51186"/>
    </source>
</evidence>
<dbReference type="Gene3D" id="3.40.630.30">
    <property type="match status" value="2"/>
</dbReference>
<dbReference type="CDD" id="cd04301">
    <property type="entry name" value="NAT_SF"/>
    <property type="match status" value="2"/>
</dbReference>
<dbReference type="PROSITE" id="PS51186">
    <property type="entry name" value="GNAT"/>
    <property type="match status" value="2"/>
</dbReference>
<evidence type="ECO:0000256" key="1">
    <source>
        <dbReference type="ARBA" id="ARBA00022679"/>
    </source>
</evidence>
<dbReference type="Pfam" id="PF00583">
    <property type="entry name" value="Acetyltransf_1"/>
    <property type="match status" value="1"/>
</dbReference>
<feature type="domain" description="N-acetyltransferase" evidence="3">
    <location>
        <begin position="1"/>
        <end position="160"/>
    </location>
</feature>
<keyword evidence="1" id="KW-0808">Transferase</keyword>
<feature type="domain" description="N-acetyltransferase" evidence="3">
    <location>
        <begin position="154"/>
        <end position="280"/>
    </location>
</feature>
<dbReference type="InterPro" id="IPR000182">
    <property type="entry name" value="GNAT_dom"/>
</dbReference>
<evidence type="ECO:0000313" key="4">
    <source>
        <dbReference type="EMBL" id="MCA0151655.1"/>
    </source>
</evidence>
<dbReference type="RefSeq" id="WP_224476630.1">
    <property type="nucleotide sequence ID" value="NZ_JAIUJS010000001.1"/>
</dbReference>
<dbReference type="PANTHER" id="PTHR43420">
    <property type="entry name" value="ACETYLTRANSFERASE"/>
    <property type="match status" value="1"/>
</dbReference>
<dbReference type="InterPro" id="IPR050680">
    <property type="entry name" value="YpeA/RimI_acetyltransf"/>
</dbReference>
<organism evidence="4 5">
    <name type="scientific">Winogradskyella vincentii</name>
    <dbReference type="NCBI Taxonomy" id="2877122"/>
    <lineage>
        <taxon>Bacteria</taxon>
        <taxon>Pseudomonadati</taxon>
        <taxon>Bacteroidota</taxon>
        <taxon>Flavobacteriia</taxon>
        <taxon>Flavobacteriales</taxon>
        <taxon>Flavobacteriaceae</taxon>
        <taxon>Winogradskyella</taxon>
    </lineage>
</organism>
<evidence type="ECO:0000256" key="2">
    <source>
        <dbReference type="ARBA" id="ARBA00023315"/>
    </source>
</evidence>
<keyword evidence="2" id="KW-0012">Acyltransferase</keyword>
<gene>
    <name evidence="4" type="ORF">LBV24_00410</name>
</gene>
<dbReference type="Proteomes" id="UP001198402">
    <property type="component" value="Unassembled WGS sequence"/>
</dbReference>
<protein>
    <submittedName>
        <fullName evidence="4">GNAT family N-acetyltransferase</fullName>
    </submittedName>
</protein>
<sequence length="280" mass="31737">MEIRTLKGVSEKEITRVFNESFSDYFIPLQFTEEQLSSKLKADKTDLSLSVGSFVNGNLIAFILHGFDSINNENVVYNGGTGVVPKHRGLGLTKQMYQFILPILKGKGVNKLILEVIDENVQAIKSYEKSGFNITRHLACYNGEATISDINDCIEVSKLDHYDWKQLESFWDILPTWQNSTRVVNELKSTNISLGAYVNKQLVGYVIYNPTNNRIQQIAVKKDQRKKGVASTLVSELKKSYGNTFYAINVDKSHTVANQYFNTIGLKNILEQYEMELILS</sequence>
<reference evidence="5" key="1">
    <citation type="submission" date="2023-07" db="EMBL/GenBank/DDBJ databases">
        <authorList>
            <person name="Yue Y."/>
        </authorList>
    </citation>
    <scope>NUCLEOTIDE SEQUENCE [LARGE SCALE GENOMIC DNA]</scope>
    <source>
        <strain evidence="5">2Y89</strain>
    </source>
</reference>
<dbReference type="EMBL" id="JAIUJS010000001">
    <property type="protein sequence ID" value="MCA0151655.1"/>
    <property type="molecule type" value="Genomic_DNA"/>
</dbReference>
<evidence type="ECO:0000313" key="5">
    <source>
        <dbReference type="Proteomes" id="UP001198402"/>
    </source>
</evidence>
<dbReference type="PANTHER" id="PTHR43420:SF44">
    <property type="entry name" value="ACETYLTRANSFERASE YPEA"/>
    <property type="match status" value="1"/>
</dbReference>
<proteinExistence type="predicted"/>